<dbReference type="PANTHER" id="PTHR34704:SF1">
    <property type="entry name" value="ATPASE"/>
    <property type="match status" value="1"/>
</dbReference>
<evidence type="ECO:0000313" key="6">
    <source>
        <dbReference type="Proteomes" id="UP000264693"/>
    </source>
</evidence>
<proteinExistence type="predicted"/>
<reference evidence="4" key="2">
    <citation type="submission" date="2017-09" db="EMBL/GenBank/DDBJ databases">
        <authorList>
            <person name="Perez-Cataluna A."/>
            <person name="Figueras M.J."/>
            <person name="Salas-Masso N."/>
        </authorList>
    </citation>
    <scope>NUCLEOTIDE SEQUENCE</scope>
    <source>
        <strain evidence="4">CECT 7727</strain>
    </source>
</reference>
<feature type="domain" description="ATPase" evidence="1">
    <location>
        <begin position="3"/>
        <end position="196"/>
    </location>
</feature>
<dbReference type="Gene3D" id="3.40.50.300">
    <property type="entry name" value="P-loop containing nucleotide triphosphate hydrolases"/>
    <property type="match status" value="1"/>
</dbReference>
<dbReference type="EMBL" id="CP032101">
    <property type="protein sequence ID" value="AXX87337.1"/>
    <property type="molecule type" value="Genomic_DNA"/>
</dbReference>
<dbReference type="SUPFAM" id="SSF52540">
    <property type="entry name" value="P-loop containing nucleoside triphosphate hydrolases"/>
    <property type="match status" value="1"/>
</dbReference>
<dbReference type="Proteomes" id="UP000264693">
    <property type="component" value="Chromosome"/>
</dbReference>
<dbReference type="RefSeq" id="WP_099311183.1">
    <property type="nucleotide sequence ID" value="NZ_CP032101.1"/>
</dbReference>
<feature type="domain" description="DUF234" evidence="2">
    <location>
        <begin position="306"/>
        <end position="395"/>
    </location>
</feature>
<evidence type="ECO:0000313" key="3">
    <source>
        <dbReference type="EMBL" id="AXX87337.1"/>
    </source>
</evidence>
<reference evidence="3 6" key="3">
    <citation type="submission" date="2018-08" db="EMBL/GenBank/DDBJ databases">
        <title>Complete genome of the Arcobacter marinus type strain JCM 15502.</title>
        <authorList>
            <person name="Miller W.G."/>
            <person name="Yee E."/>
            <person name="Huynh S."/>
            <person name="Parker C.T."/>
        </authorList>
    </citation>
    <scope>NUCLEOTIDE SEQUENCE [LARGE SCALE GENOMIC DNA]</scope>
    <source>
        <strain evidence="3 6">JCM 15502</strain>
    </source>
</reference>
<dbReference type="Pfam" id="PF01637">
    <property type="entry name" value="ATPase_2"/>
    <property type="match status" value="1"/>
</dbReference>
<dbReference type="PANTHER" id="PTHR34704">
    <property type="entry name" value="ATPASE"/>
    <property type="match status" value="1"/>
</dbReference>
<dbReference type="KEGG" id="amar:AMRN_1603"/>
<dbReference type="InterPro" id="IPR011579">
    <property type="entry name" value="ATPase_dom"/>
</dbReference>
<dbReference type="Proteomes" id="UP000224740">
    <property type="component" value="Unassembled WGS sequence"/>
</dbReference>
<organism evidence="3 6">
    <name type="scientific">Malaciobacter marinus</name>
    <dbReference type="NCBI Taxonomy" id="505249"/>
    <lineage>
        <taxon>Bacteria</taxon>
        <taxon>Pseudomonadati</taxon>
        <taxon>Campylobacterota</taxon>
        <taxon>Epsilonproteobacteria</taxon>
        <taxon>Campylobacterales</taxon>
        <taxon>Arcobacteraceae</taxon>
        <taxon>Malaciobacter</taxon>
    </lineage>
</organism>
<dbReference type="InterPro" id="IPR004256">
    <property type="entry name" value="DUF234"/>
</dbReference>
<evidence type="ECO:0000259" key="1">
    <source>
        <dbReference type="Pfam" id="PF01637"/>
    </source>
</evidence>
<protein>
    <submittedName>
        <fullName evidence="3">Putative ATPase, archaeal AAA+ ATPase superfamily</fullName>
    </submittedName>
</protein>
<accession>A0A347TL59</accession>
<keyword evidence="5" id="KW-1185">Reference proteome</keyword>
<dbReference type="InterPro" id="IPR027417">
    <property type="entry name" value="P-loop_NTPase"/>
</dbReference>
<evidence type="ECO:0000259" key="2">
    <source>
        <dbReference type="Pfam" id="PF03008"/>
    </source>
</evidence>
<dbReference type="GO" id="GO:0005524">
    <property type="term" value="F:ATP binding"/>
    <property type="evidence" value="ECO:0007669"/>
    <property type="project" value="InterPro"/>
</dbReference>
<reference evidence="5" key="1">
    <citation type="submission" date="2017-09" db="EMBL/GenBank/DDBJ databases">
        <title>Arcobacter canalis sp. nov., a new species isolated from a water canal contaminated with urban sewage.</title>
        <authorList>
            <person name="Perez-Cataluna A."/>
            <person name="Salas-Masso N."/>
            <person name="Figueras M.J."/>
        </authorList>
    </citation>
    <scope>NUCLEOTIDE SEQUENCE [LARGE SCALE GENOMIC DNA]</scope>
    <source>
        <strain evidence="5">CECT 7727</strain>
    </source>
</reference>
<name>A0A347TL59_9BACT</name>
<sequence>MLLNRNTQINELEKNYAVPSSKLQFIFGRKYIGKTALVTHFLKNKNSIFISLNDMSSNLFFSVIADEIINHFGIYNSNQKFTTFEDVLLLLSKQEIEEKLIIVFEDFQNILKVDKNALDALILYWKKRLSKKNIYFIVTSSIIFKEEYIQSLEKISSMLYLSSLKFNTINNIVKNLSKVDQLCLYTLLGTSPKYLKYYNKNMNLAENIYAIFLSSNSYLSNLGIDILKAEIQDIGTYCSILYAISLGKTKIGDIATFLNVKSTYLTRYIQKLLDMMIIIKQIPINSDEKSTKFGRYLIEDNALNFWFYYIYPNKAAIQKENLNFITKKIQEDFMSKTVQSSYKKYIKEYINNNKRETLGYEPTNIGSWWDNNGNVIDLIAYDKKTITFILILWQDEDMAKISYGKLKVISEKVETTLQKKYIIVSKNSFLNSNIGE</sequence>
<evidence type="ECO:0000313" key="4">
    <source>
        <dbReference type="EMBL" id="PHO15206.1"/>
    </source>
</evidence>
<gene>
    <name evidence="3" type="ORF">AMRN_1603</name>
    <name evidence="4" type="ORF">CPH92_07845</name>
</gene>
<dbReference type="Pfam" id="PF03008">
    <property type="entry name" value="DUF234"/>
    <property type="match status" value="1"/>
</dbReference>
<dbReference type="AlphaFoldDB" id="A0A347TL59"/>
<dbReference type="EMBL" id="NXAO01000033">
    <property type="protein sequence ID" value="PHO15206.1"/>
    <property type="molecule type" value="Genomic_DNA"/>
</dbReference>
<evidence type="ECO:0000313" key="5">
    <source>
        <dbReference type="Proteomes" id="UP000224740"/>
    </source>
</evidence>